<organism evidence="5 6">
    <name type="scientific">Rhizorhabdus dicambivorans</name>
    <dbReference type="NCBI Taxonomy" id="1850238"/>
    <lineage>
        <taxon>Bacteria</taxon>
        <taxon>Pseudomonadati</taxon>
        <taxon>Pseudomonadota</taxon>
        <taxon>Alphaproteobacteria</taxon>
        <taxon>Sphingomonadales</taxon>
        <taxon>Sphingomonadaceae</taxon>
        <taxon>Rhizorhabdus</taxon>
    </lineage>
</organism>
<comment type="caution">
    <text evidence="5">The sequence shown here is derived from an EMBL/GenBank/DDBJ whole genome shotgun (WGS) entry which is preliminary data.</text>
</comment>
<evidence type="ECO:0000313" key="5">
    <source>
        <dbReference type="EMBL" id="PCE40550.1"/>
    </source>
</evidence>
<accession>A0A2A4FS55</accession>
<dbReference type="InterPro" id="IPR018062">
    <property type="entry name" value="HTH_AraC-typ_CS"/>
</dbReference>
<gene>
    <name evidence="5" type="ORF">COO09_19695</name>
</gene>
<dbReference type="InterPro" id="IPR020449">
    <property type="entry name" value="Tscrpt_reg_AraC-type_HTH"/>
</dbReference>
<dbReference type="PROSITE" id="PS00041">
    <property type="entry name" value="HTH_ARAC_FAMILY_1"/>
    <property type="match status" value="1"/>
</dbReference>
<dbReference type="Pfam" id="PF12833">
    <property type="entry name" value="HTH_18"/>
    <property type="match status" value="1"/>
</dbReference>
<dbReference type="AlphaFoldDB" id="A0A2A4FS55"/>
<dbReference type="InterPro" id="IPR032783">
    <property type="entry name" value="AraC_lig"/>
</dbReference>
<proteinExistence type="predicted"/>
<evidence type="ECO:0000256" key="3">
    <source>
        <dbReference type="ARBA" id="ARBA00023163"/>
    </source>
</evidence>
<dbReference type="InterPro" id="IPR050204">
    <property type="entry name" value="AraC_XylS_family_regulators"/>
</dbReference>
<dbReference type="InterPro" id="IPR009057">
    <property type="entry name" value="Homeodomain-like_sf"/>
</dbReference>
<dbReference type="GO" id="GO:0043565">
    <property type="term" value="F:sequence-specific DNA binding"/>
    <property type="evidence" value="ECO:0007669"/>
    <property type="project" value="InterPro"/>
</dbReference>
<evidence type="ECO:0000313" key="6">
    <source>
        <dbReference type="Proteomes" id="UP000218934"/>
    </source>
</evidence>
<dbReference type="Pfam" id="PF12852">
    <property type="entry name" value="Cupin_6"/>
    <property type="match status" value="1"/>
</dbReference>
<evidence type="ECO:0000256" key="1">
    <source>
        <dbReference type="ARBA" id="ARBA00023015"/>
    </source>
</evidence>
<dbReference type="SMART" id="SM00342">
    <property type="entry name" value="HTH_ARAC"/>
    <property type="match status" value="1"/>
</dbReference>
<protein>
    <submittedName>
        <fullName evidence="5">AraC family transcriptional regulator</fullName>
    </submittedName>
</protein>
<sequence length="311" mass="33715">MDPMSDVLAGMHVRSFGYGRLEIGAPWGVSYERHDASLGMILEGDCLLSIGDSGGLTPLSAGDCFLIVHGDAHALRDNAATPLIPFRQILKDRLKPYGGSGARTVLIGGWFNFDELSSHPLTKLLPPMIHISAAQAAALGLGETLTMMARETSGSAPGARSVVSRLAEVLFIQMVRAYVATEMNDRPGWLGALGDRAIGSALRLMHMRPAQAWTVKSLADEIGLSRSAFAHRFRALVGEAPMEYLTTWRMHKACRLLRGSDQRLGEIAHLVGYDSDAAFNRAFKRALGVSPGQYRTSGARHGFMQTQEPIE</sequence>
<dbReference type="Proteomes" id="UP000218934">
    <property type="component" value="Unassembled WGS sequence"/>
</dbReference>
<dbReference type="Gene3D" id="1.10.10.60">
    <property type="entry name" value="Homeodomain-like"/>
    <property type="match status" value="2"/>
</dbReference>
<dbReference type="PANTHER" id="PTHR46796:SF7">
    <property type="entry name" value="ARAC FAMILY TRANSCRIPTIONAL REGULATOR"/>
    <property type="match status" value="1"/>
</dbReference>
<dbReference type="PANTHER" id="PTHR46796">
    <property type="entry name" value="HTH-TYPE TRANSCRIPTIONAL ACTIVATOR RHAS-RELATED"/>
    <property type="match status" value="1"/>
</dbReference>
<keyword evidence="3" id="KW-0804">Transcription</keyword>
<feature type="domain" description="HTH araC/xylS-type" evidence="4">
    <location>
        <begin position="199"/>
        <end position="297"/>
    </location>
</feature>
<name>A0A2A4FS55_9SPHN</name>
<dbReference type="SUPFAM" id="SSF46689">
    <property type="entry name" value="Homeodomain-like"/>
    <property type="match status" value="2"/>
</dbReference>
<evidence type="ECO:0000259" key="4">
    <source>
        <dbReference type="PROSITE" id="PS01124"/>
    </source>
</evidence>
<dbReference type="EMBL" id="NWUF01000026">
    <property type="protein sequence ID" value="PCE40550.1"/>
    <property type="molecule type" value="Genomic_DNA"/>
</dbReference>
<dbReference type="PROSITE" id="PS01124">
    <property type="entry name" value="HTH_ARAC_FAMILY_2"/>
    <property type="match status" value="1"/>
</dbReference>
<dbReference type="InterPro" id="IPR018060">
    <property type="entry name" value="HTH_AraC"/>
</dbReference>
<keyword evidence="6" id="KW-1185">Reference proteome</keyword>
<dbReference type="OrthoDB" id="9802263at2"/>
<keyword evidence="2" id="KW-0238">DNA-binding</keyword>
<dbReference type="GO" id="GO:0003700">
    <property type="term" value="F:DNA-binding transcription factor activity"/>
    <property type="evidence" value="ECO:0007669"/>
    <property type="project" value="InterPro"/>
</dbReference>
<dbReference type="KEGG" id="rdi:CMV14_07500"/>
<reference evidence="5 6" key="1">
    <citation type="submission" date="2017-09" db="EMBL/GenBank/DDBJ databases">
        <title>The Catabolism of 3,6-Dichlorosalicylic acid is Initiated by the Cytochrome P450 Monooxygenase DsmABC in Rhizorhabdus dicambivorans Ndbn-20.</title>
        <authorList>
            <person name="Na L."/>
        </authorList>
    </citation>
    <scope>NUCLEOTIDE SEQUENCE [LARGE SCALE GENOMIC DNA]</scope>
    <source>
        <strain evidence="5 6">Ndbn-20m</strain>
    </source>
</reference>
<keyword evidence="1" id="KW-0805">Transcription regulation</keyword>
<dbReference type="PRINTS" id="PR00032">
    <property type="entry name" value="HTHARAC"/>
</dbReference>
<evidence type="ECO:0000256" key="2">
    <source>
        <dbReference type="ARBA" id="ARBA00023125"/>
    </source>
</evidence>